<reference evidence="2 3" key="3">
    <citation type="journal article" date="1996" name="J. Gen. Virol.">
        <title>Complete nucleotide sequence of the Nilaparvata lugens reovirus: a putative member of the genus Fijivirus.</title>
        <authorList>
            <person name="Nakashima N."/>
            <person name="Koizumi M."/>
            <person name="Watanabe H."/>
            <person name="Hiroaki N."/>
        </authorList>
    </citation>
    <scope>NUCLEOTIDE SEQUENCE [LARGE SCALE GENOMIC DNA]</scope>
    <source>
        <strain evidence="2">Izumo</strain>
    </source>
</reference>
<dbReference type="KEGG" id="vg:991123"/>
<dbReference type="RefSeq" id="NP_619781.1">
    <property type="nucleotide sequence ID" value="NC_003659.1"/>
</dbReference>
<keyword evidence="3" id="KW-1185">Reference proteome</keyword>
<evidence type="ECO:0000313" key="2">
    <source>
        <dbReference type="EMBL" id="BAA08547.1"/>
    </source>
</evidence>
<evidence type="ECO:0000313" key="3">
    <source>
        <dbReference type="Proteomes" id="UP000160764"/>
    </source>
</evidence>
<organism evidence="2 3">
    <name type="scientific">Nilaparvata lugens reovirus</name>
    <dbReference type="NCBI Taxonomy" id="33724"/>
    <lineage>
        <taxon>Viruses</taxon>
        <taxon>Riboviria</taxon>
        <taxon>Orthornavirae</taxon>
        <taxon>Duplornaviricota</taxon>
        <taxon>Resentoviricetes</taxon>
        <taxon>Reovirales</taxon>
        <taxon>Spinareoviridae</taxon>
        <taxon>Fijivirus</taxon>
        <taxon>Fijivirus nilaparvatae</taxon>
    </lineage>
</organism>
<evidence type="ECO:0000256" key="1">
    <source>
        <dbReference type="SAM" id="MobiDB-lite"/>
    </source>
</evidence>
<protein>
    <submittedName>
        <fullName evidence="2">95.1KD putative nonstructural protein</fullName>
    </submittedName>
</protein>
<dbReference type="EMBL" id="D49698">
    <property type="protein sequence ID" value="BAA08547.1"/>
    <property type="molecule type" value="Genomic_RNA"/>
</dbReference>
<accession>Q83863</accession>
<sequence length="830" mass="95071">MSASSSTASQSDDSSPYDIQAEIDLIDSYQRQRDEAMLNILSKFSESLTDNNLIRMKGFHDLISPPSASVGTRKDARKRYLKELIMKNETTMVHPLFIELFYQVLDEDDPKFPEVDFVTLSEDKYDEPIAHMHLVTLYNAIVFFRTVLGFELKLYEFEAIFDYTPTISSWGVILRSVVDILLNASEIIFTQMVDASDDNMTQSVTSDVSNENDWYEVSNKPTFSEVTRNGTKSNYTKLSKSKRNASRSQSHHKRIENPSPSSSSLIDGIDHIFDINLGNPIQFCENTPSIDLAHVVSKDIPNCDLPALMQRFVFSIKSIQTPSTIRWNCFGSGSSYCLVYDQSLRIYDVYHPFLRMLYDYDQKFKTIECNITAEGKMNFDKKYNITYPGEIMKRMLFLLADQLIMSAMPDAIGTATIIQYNFDTRDKHAPFAPLRNNHRMTIYDIFIKTLFMDIWVELQPSPEVVELTNDTDVLLQSPLFESTNPFEHINSFQLKEAVGTHKCASCNAVVDNLVSRTTKGSEIYKTGQRIKFYSNTTFSGSHTFLAHFETPHYVTVKTAKSEIRYCLVELVFGCIGGIHIGFERITVRERALNLPDDKFRRIYVFTQFLKGGTMLLDNAYIGDAVTCVKPVRLGTPLCDFSTYLKAYNYQAFTTICTNIETPLKSKLSSIVQSTDDTSSHFNFILESRNIEMIYPLFSNYNKLKSYFDHVKDRYISSKNAISGSGSISGLRPFLSNSVWQKEFDSCKRNQHEGLCDCKLEEFRYSLRKRSKDDVLKDFTQIVKHIYVHGVGINHFRSGHFGFSNKNWCKTCHARTITATFKIMCCAAYHN</sequence>
<proteinExistence type="predicted"/>
<feature type="compositionally biased region" description="Polar residues" evidence="1">
    <location>
        <begin position="225"/>
        <end position="238"/>
    </location>
</feature>
<reference evidence="3" key="2">
    <citation type="journal article" date="1994" name="J. Gen. Virol.">
        <title>Nucleotide sequence of Nilaparvata lugens reovirus genome segment S8 coding for the major outer capsid protein.</title>
        <authorList>
            <person name="Nakashima N."/>
            <person name="Noda H."/>
        </authorList>
    </citation>
    <scope>NUCLEOTIDE SEQUENCE [LARGE SCALE GENOMIC DNA]</scope>
</reference>
<name>Q83863_9REOV</name>
<dbReference type="Proteomes" id="UP000160764">
    <property type="component" value="Genome"/>
</dbReference>
<dbReference type="GeneID" id="991123"/>
<feature type="compositionally biased region" description="Basic residues" evidence="1">
    <location>
        <begin position="239"/>
        <end position="254"/>
    </location>
</feature>
<feature type="region of interest" description="Disordered" evidence="1">
    <location>
        <begin position="225"/>
        <end position="263"/>
    </location>
</feature>
<reference evidence="3" key="1">
    <citation type="journal article" date="1994" name="J. Gen. Virol.">
        <title>Cloning of the Nilaparvata lugens reovirus genome: Conserved terminal nucleotide sequences and nucleotide sequence of genome segment S10.</title>
        <authorList>
            <person name="Noda H."/>
            <person name="Nakashima N."/>
            <person name="Omura T."/>
        </authorList>
    </citation>
    <scope>NUCLEOTIDE SEQUENCE [LARGE SCALE GENOMIC DNA]</scope>
</reference>